<keyword evidence="3" id="KW-0217">Developmental protein</keyword>
<dbReference type="SUPFAM" id="SSF63501">
    <property type="entry name" value="Frizzled cysteine-rich domain"/>
    <property type="match status" value="1"/>
</dbReference>
<dbReference type="PANTHER" id="PTHR11309:SF35">
    <property type="entry name" value="PROTEIN SMOOTHENED"/>
    <property type="match status" value="1"/>
</dbReference>
<dbReference type="Pfam" id="PF01392">
    <property type="entry name" value="Fz"/>
    <property type="match status" value="1"/>
</dbReference>
<evidence type="ECO:0000256" key="6">
    <source>
        <dbReference type="ARBA" id="ARBA00023136"/>
    </source>
</evidence>
<gene>
    <name evidence="15" type="ORF">DSTB1V02_LOCUS5098</name>
</gene>
<feature type="transmembrane region" description="Helical" evidence="11">
    <location>
        <begin position="505"/>
        <end position="525"/>
    </location>
</feature>
<dbReference type="GO" id="GO:0005113">
    <property type="term" value="F:patched binding"/>
    <property type="evidence" value="ECO:0007669"/>
    <property type="project" value="TreeGrafter"/>
</dbReference>
<evidence type="ECO:0000256" key="12">
    <source>
        <dbReference type="SAM" id="SignalP"/>
    </source>
</evidence>
<evidence type="ECO:0000256" key="3">
    <source>
        <dbReference type="ARBA" id="ARBA00022473"/>
    </source>
</evidence>
<keyword evidence="16" id="KW-1185">Reference proteome</keyword>
<comment type="subcellular location">
    <subcellularLocation>
        <location evidence="1">Membrane</location>
        <topology evidence="1">Multi-pass membrane protein</topology>
    </subcellularLocation>
</comment>
<dbReference type="GO" id="GO:0007389">
    <property type="term" value="P:pattern specification process"/>
    <property type="evidence" value="ECO:0007669"/>
    <property type="project" value="TreeGrafter"/>
</dbReference>
<evidence type="ECO:0000313" key="16">
    <source>
        <dbReference type="Proteomes" id="UP000677054"/>
    </source>
</evidence>
<dbReference type="PROSITE" id="PS50038">
    <property type="entry name" value="FZ"/>
    <property type="match status" value="1"/>
</dbReference>
<feature type="domain" description="FZ" evidence="13">
    <location>
        <begin position="104"/>
        <end position="237"/>
    </location>
</feature>
<dbReference type="EMBL" id="LR900323">
    <property type="protein sequence ID" value="CAD7245224.1"/>
    <property type="molecule type" value="Genomic_DNA"/>
</dbReference>
<feature type="transmembrane region" description="Helical" evidence="11">
    <location>
        <begin position="286"/>
        <end position="310"/>
    </location>
</feature>
<dbReference type="GO" id="GO:0004888">
    <property type="term" value="F:transmembrane signaling receptor activity"/>
    <property type="evidence" value="ECO:0007669"/>
    <property type="project" value="InterPro"/>
</dbReference>
<dbReference type="OrthoDB" id="10064659at2759"/>
<evidence type="ECO:0000256" key="7">
    <source>
        <dbReference type="ARBA" id="ARBA00023157"/>
    </source>
</evidence>
<evidence type="ECO:0000256" key="9">
    <source>
        <dbReference type="PROSITE-ProRule" id="PRU00090"/>
    </source>
</evidence>
<evidence type="ECO:0000256" key="2">
    <source>
        <dbReference type="ARBA" id="ARBA00008077"/>
    </source>
</evidence>
<dbReference type="Gene3D" id="1.10.2000.10">
    <property type="entry name" value="Frizzled cysteine-rich domain"/>
    <property type="match status" value="1"/>
</dbReference>
<feature type="chain" id="PRO_5036209038" description="Smoothened" evidence="12">
    <location>
        <begin position="23"/>
        <end position="891"/>
    </location>
</feature>
<keyword evidence="7" id="KW-1015">Disulfide bond</keyword>
<evidence type="ECO:0000256" key="1">
    <source>
        <dbReference type="ARBA" id="ARBA00004141"/>
    </source>
</evidence>
<evidence type="ECO:0000259" key="13">
    <source>
        <dbReference type="PROSITE" id="PS50038"/>
    </source>
</evidence>
<evidence type="ECO:0008006" key="17">
    <source>
        <dbReference type="Google" id="ProtNLM"/>
    </source>
</evidence>
<feature type="transmembrane region" description="Helical" evidence="11">
    <location>
        <begin position="458"/>
        <end position="484"/>
    </location>
</feature>
<dbReference type="InterPro" id="IPR000539">
    <property type="entry name" value="Frizzled/Smoothened_7TM"/>
</dbReference>
<comment type="caution">
    <text evidence="9">Lacks conserved residue(s) required for the propagation of feature annotation.</text>
</comment>
<accession>A0A7R8X718</accession>
<keyword evidence="4 11" id="KW-0812">Transmembrane</keyword>
<dbReference type="Proteomes" id="UP000677054">
    <property type="component" value="Unassembled WGS sequence"/>
</dbReference>
<feature type="signal peptide" evidence="12">
    <location>
        <begin position="1"/>
        <end position="22"/>
    </location>
</feature>
<organism evidence="15">
    <name type="scientific">Darwinula stevensoni</name>
    <dbReference type="NCBI Taxonomy" id="69355"/>
    <lineage>
        <taxon>Eukaryota</taxon>
        <taxon>Metazoa</taxon>
        <taxon>Ecdysozoa</taxon>
        <taxon>Arthropoda</taxon>
        <taxon>Crustacea</taxon>
        <taxon>Oligostraca</taxon>
        <taxon>Ostracoda</taxon>
        <taxon>Podocopa</taxon>
        <taxon>Podocopida</taxon>
        <taxon>Darwinulocopina</taxon>
        <taxon>Darwinuloidea</taxon>
        <taxon>Darwinulidae</taxon>
        <taxon>Darwinula</taxon>
    </lineage>
</organism>
<dbReference type="PROSITE" id="PS50261">
    <property type="entry name" value="G_PROTEIN_RECEP_F2_4"/>
    <property type="match status" value="1"/>
</dbReference>
<dbReference type="InterPro" id="IPR036790">
    <property type="entry name" value="Frizzled_dom_sf"/>
</dbReference>
<dbReference type="InterPro" id="IPR017981">
    <property type="entry name" value="GPCR_2-like_7TM"/>
</dbReference>
<keyword evidence="12" id="KW-0732">Signal</keyword>
<name>A0A7R8X718_9CRUS</name>
<evidence type="ECO:0000256" key="8">
    <source>
        <dbReference type="ARBA" id="ARBA00023170"/>
    </source>
</evidence>
<feature type="transmembrane region" description="Helical" evidence="11">
    <location>
        <begin position="419"/>
        <end position="438"/>
    </location>
</feature>
<keyword evidence="6 11" id="KW-0472">Membrane</keyword>
<evidence type="ECO:0000256" key="11">
    <source>
        <dbReference type="SAM" id="Phobius"/>
    </source>
</evidence>
<comment type="similarity">
    <text evidence="2">Belongs to the G-protein coupled receptor Fz/Smo family.</text>
</comment>
<reference evidence="15" key="1">
    <citation type="submission" date="2020-11" db="EMBL/GenBank/DDBJ databases">
        <authorList>
            <person name="Tran Van P."/>
        </authorList>
    </citation>
    <scope>NUCLEOTIDE SEQUENCE</scope>
</reference>
<dbReference type="GO" id="GO:0005886">
    <property type="term" value="C:plasma membrane"/>
    <property type="evidence" value="ECO:0007669"/>
    <property type="project" value="TreeGrafter"/>
</dbReference>
<dbReference type="GO" id="GO:0005929">
    <property type="term" value="C:cilium"/>
    <property type="evidence" value="ECO:0007669"/>
    <property type="project" value="TreeGrafter"/>
</dbReference>
<dbReference type="GO" id="GO:0030425">
    <property type="term" value="C:dendrite"/>
    <property type="evidence" value="ECO:0007669"/>
    <property type="project" value="TreeGrafter"/>
</dbReference>
<protein>
    <recommendedName>
        <fullName evidence="17">Smoothened</fullName>
    </recommendedName>
</protein>
<dbReference type="InterPro" id="IPR015526">
    <property type="entry name" value="Frizzled/SFRP"/>
</dbReference>
<dbReference type="AlphaFoldDB" id="A0A7R8X718"/>
<feature type="transmembrane region" description="Helical" evidence="11">
    <location>
        <begin position="582"/>
        <end position="602"/>
    </location>
</feature>
<dbReference type="GO" id="GO:0071679">
    <property type="term" value="P:commissural neuron axon guidance"/>
    <property type="evidence" value="ECO:0007669"/>
    <property type="project" value="TreeGrafter"/>
</dbReference>
<feature type="region of interest" description="Disordered" evidence="10">
    <location>
        <begin position="779"/>
        <end position="798"/>
    </location>
</feature>
<dbReference type="Pfam" id="PF01534">
    <property type="entry name" value="Frizzled"/>
    <property type="match status" value="1"/>
</dbReference>
<dbReference type="InterPro" id="IPR020067">
    <property type="entry name" value="Frizzled_dom"/>
</dbReference>
<evidence type="ECO:0000313" key="15">
    <source>
        <dbReference type="EMBL" id="CAD7245224.1"/>
    </source>
</evidence>
<dbReference type="GO" id="GO:0007417">
    <property type="term" value="P:central nervous system development"/>
    <property type="evidence" value="ECO:0007669"/>
    <property type="project" value="TreeGrafter"/>
</dbReference>
<dbReference type="GO" id="GO:0007224">
    <property type="term" value="P:smoothened signaling pathway"/>
    <property type="evidence" value="ECO:0007669"/>
    <property type="project" value="TreeGrafter"/>
</dbReference>
<evidence type="ECO:0000259" key="14">
    <source>
        <dbReference type="PROSITE" id="PS50261"/>
    </source>
</evidence>
<dbReference type="EMBL" id="CAJPEV010000806">
    <property type="protein sequence ID" value="CAG0888701.1"/>
    <property type="molecule type" value="Genomic_DNA"/>
</dbReference>
<evidence type="ECO:0000256" key="5">
    <source>
        <dbReference type="ARBA" id="ARBA00022989"/>
    </source>
</evidence>
<dbReference type="PANTHER" id="PTHR11309">
    <property type="entry name" value="FRIZZLED"/>
    <property type="match status" value="1"/>
</dbReference>
<feature type="transmembrane region" description="Helical" evidence="11">
    <location>
        <begin position="372"/>
        <end position="398"/>
    </location>
</feature>
<sequence>MDLGWWMIHIFLLLPALDSGGGLESSVVSGNGVVEESQTRDVPLEANGAIEESHPLDTLPETNKKHILVKKKDNAFGVNDRNRLHGLDTSIIRPPLEEDYTRCRKKTTCILIPPLMKTCFGTRLPYNYTSSDLIQGLSFHDIQHQLKQWEAVESIPKCWASLQPFLCSVYLPRCDPEGDVPSSSLYKVPGMVHLPSLEMCRATRSPCRAVEQLHGWLDFLTCEQMGQPRFPSLCKNPVRELSFNRTGHCPPLMVRTEKEDLWTPLVDGCGRQCQNPLFTNEEHESIHYFISVAAGLSLAANIFTVLTFLIDWRSGNRYPALLILYLNICWAAISTGWLVQFSSETARDRIVCLPDGSPRLGAPSTEENTLCFLVFVLVYYFLIAGLVWFVILSYAWFVSFRALGKVKEEMHGKGAYFHLTAWSIPLVLTITVLAMGQVDGDSLTGICFLTLVIPSYGIIFLLVPLMAALLIGGFFLSRCLWLLVRLKATGRELMPEKAATKIKETIIRMMIFLIGAVGFVAFAFYHRLKDWELQSSWKDTFINHIICRVNETAHELVNSWGSPSQTCAMGPRPSLFLMKLDIVSLFCMGILLGSWVWTRASLGAWHRFWQRLSGQEPQEPPRLKKHRMIAQAFAKRHDLHYAGRLSISFHQSFQDPVGLDFDLDNVNSGEDISSAWAAAIPQFLQRRGALAGAAVFSRRGSLESEQSRRWSFESRLSRRQSLDSQVSGSEMEVGRRREKRRFFFRKRSSFTSQDSHYSSQVLPPLTVGDLETPLQGTPQMSTNHKHHRGRTKLQVTSPEGEDLIRRLEKLAASIDPTISSNLTDMAVQTSQPDIRVHLREMGTQMSPKHSLEQLAEVEPLLPDENVILYPLTTLKVSRVSSEEGKEASDSL</sequence>
<evidence type="ECO:0000256" key="10">
    <source>
        <dbReference type="SAM" id="MobiDB-lite"/>
    </source>
</evidence>
<feature type="domain" description="G-protein coupled receptors family 2 profile 2" evidence="14">
    <location>
        <begin position="286"/>
        <end position="550"/>
    </location>
</feature>
<evidence type="ECO:0000256" key="4">
    <source>
        <dbReference type="ARBA" id="ARBA00022692"/>
    </source>
</evidence>
<dbReference type="Gene3D" id="1.20.1070.10">
    <property type="entry name" value="Rhodopsin 7-helix transmembrane proteins"/>
    <property type="match status" value="1"/>
</dbReference>
<keyword evidence="8" id="KW-0675">Receptor</keyword>
<dbReference type="SMART" id="SM01330">
    <property type="entry name" value="Frizzled"/>
    <property type="match status" value="1"/>
</dbReference>
<keyword evidence="5 11" id="KW-1133">Transmembrane helix</keyword>
<dbReference type="PRINTS" id="PR00489">
    <property type="entry name" value="FRIZZLED"/>
</dbReference>
<proteinExistence type="inferred from homology"/>
<dbReference type="SMART" id="SM00063">
    <property type="entry name" value="FRI"/>
    <property type="match status" value="1"/>
</dbReference>
<feature type="transmembrane region" description="Helical" evidence="11">
    <location>
        <begin position="322"/>
        <end position="339"/>
    </location>
</feature>